<evidence type="ECO:0000256" key="2">
    <source>
        <dbReference type="ARBA" id="ARBA00022475"/>
    </source>
</evidence>
<feature type="transmembrane region" description="Helical" evidence="7">
    <location>
        <begin position="244"/>
        <end position="265"/>
    </location>
</feature>
<keyword evidence="2" id="KW-1003">Cell membrane</keyword>
<feature type="transmembrane region" description="Helical" evidence="7">
    <location>
        <begin position="74"/>
        <end position="91"/>
    </location>
</feature>
<evidence type="ECO:0000256" key="5">
    <source>
        <dbReference type="ARBA" id="ARBA00022989"/>
    </source>
</evidence>
<name>A0A6J7IK05_9ZZZZ</name>
<feature type="transmembrane region" description="Helical" evidence="7">
    <location>
        <begin position="12"/>
        <end position="28"/>
    </location>
</feature>
<dbReference type="GO" id="GO:0071555">
    <property type="term" value="P:cell wall organization"/>
    <property type="evidence" value="ECO:0007669"/>
    <property type="project" value="TreeGrafter"/>
</dbReference>
<evidence type="ECO:0000256" key="4">
    <source>
        <dbReference type="ARBA" id="ARBA00022692"/>
    </source>
</evidence>
<dbReference type="CDD" id="cd06853">
    <property type="entry name" value="GT_WecA_like"/>
    <property type="match status" value="1"/>
</dbReference>
<evidence type="ECO:0000256" key="1">
    <source>
        <dbReference type="ARBA" id="ARBA00004651"/>
    </source>
</evidence>
<feature type="transmembrane region" description="Helical" evidence="7">
    <location>
        <begin position="189"/>
        <end position="213"/>
    </location>
</feature>
<feature type="transmembrane region" description="Helical" evidence="7">
    <location>
        <begin position="40"/>
        <end position="62"/>
    </location>
</feature>
<keyword evidence="3" id="KW-0808">Transferase</keyword>
<dbReference type="GO" id="GO:0044038">
    <property type="term" value="P:cell wall macromolecule biosynthetic process"/>
    <property type="evidence" value="ECO:0007669"/>
    <property type="project" value="TreeGrafter"/>
</dbReference>
<comment type="subcellular location">
    <subcellularLocation>
        <location evidence="1">Cell membrane</location>
        <topology evidence="1">Multi-pass membrane protein</topology>
    </subcellularLocation>
</comment>
<dbReference type="EMBL" id="CAFBMR010000140">
    <property type="protein sequence ID" value="CAB4931131.1"/>
    <property type="molecule type" value="Genomic_DNA"/>
</dbReference>
<reference evidence="8" key="1">
    <citation type="submission" date="2020-05" db="EMBL/GenBank/DDBJ databases">
        <authorList>
            <person name="Chiriac C."/>
            <person name="Salcher M."/>
            <person name="Ghai R."/>
            <person name="Kavagutti S V."/>
        </authorList>
    </citation>
    <scope>NUCLEOTIDE SEQUENCE</scope>
</reference>
<organism evidence="8">
    <name type="scientific">freshwater metagenome</name>
    <dbReference type="NCBI Taxonomy" id="449393"/>
    <lineage>
        <taxon>unclassified sequences</taxon>
        <taxon>metagenomes</taxon>
        <taxon>ecological metagenomes</taxon>
    </lineage>
</organism>
<gene>
    <name evidence="8" type="ORF">UFOPK3610_01945</name>
</gene>
<dbReference type="InterPro" id="IPR000715">
    <property type="entry name" value="Glycosyl_transferase_4"/>
</dbReference>
<accession>A0A6J7IK05</accession>
<dbReference type="InterPro" id="IPR018480">
    <property type="entry name" value="PNAcMuramoyl-5peptid_Trfase_CS"/>
</dbReference>
<dbReference type="GO" id="GO:0005886">
    <property type="term" value="C:plasma membrane"/>
    <property type="evidence" value="ECO:0007669"/>
    <property type="project" value="UniProtKB-SubCell"/>
</dbReference>
<dbReference type="Pfam" id="PF00953">
    <property type="entry name" value="Glycos_transf_4"/>
    <property type="match status" value="1"/>
</dbReference>
<evidence type="ECO:0000256" key="3">
    <source>
        <dbReference type="ARBA" id="ARBA00022679"/>
    </source>
</evidence>
<keyword evidence="6 7" id="KW-0472">Membrane</keyword>
<feature type="transmembrane region" description="Helical" evidence="7">
    <location>
        <begin position="271"/>
        <end position="290"/>
    </location>
</feature>
<protein>
    <submittedName>
        <fullName evidence="8">Unannotated protein</fullName>
    </submittedName>
</protein>
<feature type="transmembrane region" description="Helical" evidence="7">
    <location>
        <begin position="127"/>
        <end position="148"/>
    </location>
</feature>
<evidence type="ECO:0000256" key="7">
    <source>
        <dbReference type="SAM" id="Phobius"/>
    </source>
</evidence>
<keyword evidence="5 7" id="KW-1133">Transmembrane helix</keyword>
<dbReference type="GO" id="GO:0009103">
    <property type="term" value="P:lipopolysaccharide biosynthetic process"/>
    <property type="evidence" value="ECO:0007669"/>
    <property type="project" value="TreeGrafter"/>
</dbReference>
<keyword evidence="4 7" id="KW-0812">Transmembrane</keyword>
<feature type="transmembrane region" description="Helical" evidence="7">
    <location>
        <begin position="160"/>
        <end position="177"/>
    </location>
</feature>
<dbReference type="PANTHER" id="PTHR22926">
    <property type="entry name" value="PHOSPHO-N-ACETYLMURAMOYL-PENTAPEPTIDE-TRANSFERASE"/>
    <property type="match status" value="1"/>
</dbReference>
<dbReference type="PANTHER" id="PTHR22926:SF3">
    <property type="entry name" value="UNDECAPRENYL-PHOSPHATE ALPHA-N-ACETYLGLUCOSAMINYL 1-PHOSPHATE TRANSFERASE"/>
    <property type="match status" value="1"/>
</dbReference>
<proteinExistence type="predicted"/>
<sequence length="308" mass="32387">MSAVFVDGANIPIALISAAAIIVVLGIIDDRWGLDGPTKLAGQVLAASVMALQGITVVWLPIAGTIVLDPATSVLLTVLIVVVSINAINFIDGLDGLAAGIVMIAAIVFFVYSYLLSVELDFTRATMPTLISALLIGMAIGFLPHNFFRARVFMGDTGSMLLGLLLAACTITLSGQFDPSALEGGTLLPALLPILLPVAVLAVPLIDVVLAVVRRTRRGRSPFAPDKQHLHHRLLEIGHSQRRAVVLMYAWTAVVAATALALAFVAVPWAISFFVVGMAGLATAVFWPMATRRRVDLETSSQGTGTAG</sequence>
<dbReference type="AlphaFoldDB" id="A0A6J7IK05"/>
<evidence type="ECO:0000256" key="6">
    <source>
        <dbReference type="ARBA" id="ARBA00023136"/>
    </source>
</evidence>
<evidence type="ECO:0000313" key="8">
    <source>
        <dbReference type="EMBL" id="CAB4931131.1"/>
    </source>
</evidence>
<dbReference type="PROSITE" id="PS01348">
    <property type="entry name" value="MRAY_2"/>
    <property type="match status" value="1"/>
</dbReference>
<dbReference type="GO" id="GO:0016780">
    <property type="term" value="F:phosphotransferase activity, for other substituted phosphate groups"/>
    <property type="evidence" value="ECO:0007669"/>
    <property type="project" value="InterPro"/>
</dbReference>
<feature type="transmembrane region" description="Helical" evidence="7">
    <location>
        <begin position="96"/>
        <end position="115"/>
    </location>
</feature>